<feature type="transmembrane region" description="Helical" evidence="1">
    <location>
        <begin position="141"/>
        <end position="160"/>
    </location>
</feature>
<dbReference type="GO" id="GO:0016020">
    <property type="term" value="C:membrane"/>
    <property type="evidence" value="ECO:0007669"/>
    <property type="project" value="InterPro"/>
</dbReference>
<dbReference type="AlphaFoldDB" id="A0A328UM39"/>
<keyword evidence="1" id="KW-0472">Membrane</keyword>
<name>A0A328UM39_9FIRM</name>
<keyword evidence="3" id="KW-1185">Reference proteome</keyword>
<dbReference type="RefSeq" id="WP_112331171.1">
    <property type="nucleotide sequence ID" value="NZ_QLYR01000001.1"/>
</dbReference>
<evidence type="ECO:0000313" key="3">
    <source>
        <dbReference type="Proteomes" id="UP000249377"/>
    </source>
</evidence>
<feature type="transmembrane region" description="Helical" evidence="1">
    <location>
        <begin position="102"/>
        <end position="121"/>
    </location>
</feature>
<dbReference type="NCBIfam" id="TIGR04518">
    <property type="entry name" value="ECF_S_folT_fam"/>
    <property type="match status" value="1"/>
</dbReference>
<reference evidence="2 3" key="1">
    <citation type="submission" date="2018-06" db="EMBL/GenBank/DDBJ databases">
        <title>Noncontiguous genome sequence of Ruminococcaceae bacterium ASD2818.</title>
        <authorList>
            <person name="Chaplin A.V."/>
            <person name="Sokolova S.R."/>
            <person name="Kochetkova T.O."/>
            <person name="Goltsov A.Y."/>
            <person name="Trofimov D.Y."/>
            <person name="Efimov B.A."/>
        </authorList>
    </citation>
    <scope>NUCLEOTIDE SEQUENCE [LARGE SCALE GENOMIC DNA]</scope>
    <source>
        <strain evidence="2 3">ASD2818</strain>
    </source>
</reference>
<dbReference type="EMBL" id="QLYR01000001">
    <property type="protein sequence ID" value="RAQ29975.1"/>
    <property type="molecule type" value="Genomic_DNA"/>
</dbReference>
<proteinExistence type="predicted"/>
<feature type="transmembrane region" description="Helical" evidence="1">
    <location>
        <begin position="41"/>
        <end position="64"/>
    </location>
</feature>
<feature type="transmembrane region" description="Helical" evidence="1">
    <location>
        <begin position="12"/>
        <end position="29"/>
    </location>
</feature>
<dbReference type="Proteomes" id="UP000249377">
    <property type="component" value="Unassembled WGS sequence"/>
</dbReference>
<dbReference type="InterPro" id="IPR009825">
    <property type="entry name" value="ECF_substrate-spec-like"/>
</dbReference>
<dbReference type="InterPro" id="IPR030949">
    <property type="entry name" value="ECF_S_folate_fam"/>
</dbReference>
<comment type="caution">
    <text evidence="2">The sequence shown here is derived from an EMBL/GenBank/DDBJ whole genome shotgun (WGS) entry which is preliminary data.</text>
</comment>
<accession>A0A328UM39</accession>
<evidence type="ECO:0000313" key="2">
    <source>
        <dbReference type="EMBL" id="RAQ29975.1"/>
    </source>
</evidence>
<keyword evidence="1" id="KW-1133">Transmembrane helix</keyword>
<keyword evidence="1" id="KW-0812">Transmembrane</keyword>
<evidence type="ECO:0000256" key="1">
    <source>
        <dbReference type="SAM" id="Phobius"/>
    </source>
</evidence>
<protein>
    <submittedName>
        <fullName evidence="2">Folate transporter</fullName>
    </submittedName>
</protein>
<organism evidence="2 3">
    <name type="scientific">Hydrogeniiclostridium mannosilyticum</name>
    <dbReference type="NCBI Taxonomy" id="2764322"/>
    <lineage>
        <taxon>Bacteria</taxon>
        <taxon>Bacillati</taxon>
        <taxon>Bacillota</taxon>
        <taxon>Clostridia</taxon>
        <taxon>Eubacteriales</taxon>
        <taxon>Acutalibacteraceae</taxon>
        <taxon>Hydrogeniiclostridium</taxon>
    </lineage>
</organism>
<sequence>MSKQSKLQPRNLAILALLLAMEIILSRFFSIQLPIIRVTFAFIPISATGILFGPVPAALVAGLGDFMGAILFPVGAYFPGYTVTAFLTGLVYGLFLHRRVVTVWRVACAVGIIAVVLNLFVNTIWIQMTTGKAYLALLPTRIVKSVMMAPFQIVVIRLLAGRLQGLEKYLFPRAAG</sequence>
<feature type="transmembrane region" description="Helical" evidence="1">
    <location>
        <begin position="70"/>
        <end position="95"/>
    </location>
</feature>
<gene>
    <name evidence="2" type="ORF">DPQ25_00170</name>
</gene>
<dbReference type="Pfam" id="PF07155">
    <property type="entry name" value="ECF-ribofla_trS"/>
    <property type="match status" value="1"/>
</dbReference>
<dbReference type="Gene3D" id="1.10.1760.20">
    <property type="match status" value="1"/>
</dbReference>